<evidence type="ECO:0000313" key="6">
    <source>
        <dbReference type="Proteomes" id="UP000189705"/>
    </source>
</evidence>
<organism evidence="6 7">
    <name type="scientific">Alligator sinensis</name>
    <name type="common">Chinese alligator</name>
    <dbReference type="NCBI Taxonomy" id="38654"/>
    <lineage>
        <taxon>Eukaryota</taxon>
        <taxon>Metazoa</taxon>
        <taxon>Chordata</taxon>
        <taxon>Craniata</taxon>
        <taxon>Vertebrata</taxon>
        <taxon>Euteleostomi</taxon>
        <taxon>Archelosauria</taxon>
        <taxon>Archosauria</taxon>
        <taxon>Crocodylia</taxon>
        <taxon>Alligatoridae</taxon>
        <taxon>Alligatorinae</taxon>
        <taxon>Alligator</taxon>
    </lineage>
</organism>
<dbReference type="CTD" id="1318"/>
<keyword evidence="6" id="KW-1185">Reference proteome</keyword>
<evidence type="ECO:0000313" key="7">
    <source>
        <dbReference type="RefSeq" id="XP_006031185.1"/>
    </source>
</evidence>
<reference evidence="7" key="1">
    <citation type="submission" date="2025-08" db="UniProtKB">
        <authorList>
            <consortium name="RefSeq"/>
        </authorList>
    </citation>
    <scope>IDENTIFICATION</scope>
</reference>
<dbReference type="PANTHER" id="PTHR12483:SF8">
    <property type="entry name" value="PROTEIN SLC31A2"/>
    <property type="match status" value="1"/>
</dbReference>
<name>A0A1U7SIP3_ALLSI</name>
<dbReference type="KEGG" id="asn:102381495"/>
<feature type="transmembrane region" description="Helical" evidence="5">
    <location>
        <begin position="25"/>
        <end position="44"/>
    </location>
</feature>
<dbReference type="GeneID" id="102381495"/>
<dbReference type="PANTHER" id="PTHR12483">
    <property type="entry name" value="SOLUTE CARRIER FAMILY 31 COPPER TRANSPORTERS"/>
    <property type="match status" value="1"/>
</dbReference>
<dbReference type="InterPro" id="IPR007274">
    <property type="entry name" value="Cop_transporter"/>
</dbReference>
<dbReference type="GO" id="GO:0005375">
    <property type="term" value="F:copper ion transmembrane transporter activity"/>
    <property type="evidence" value="ECO:0007669"/>
    <property type="project" value="UniProtKB-UniRule"/>
</dbReference>
<keyword evidence="3 5" id="KW-1133">Transmembrane helix</keyword>
<dbReference type="eggNOG" id="KOG3386">
    <property type="taxonomic scope" value="Eukaryota"/>
</dbReference>
<feature type="transmembrane region" description="Helical" evidence="5">
    <location>
        <begin position="90"/>
        <end position="115"/>
    </location>
</feature>
<dbReference type="Pfam" id="PF04145">
    <property type="entry name" value="Ctr"/>
    <property type="match status" value="1"/>
</dbReference>
<dbReference type="InParanoid" id="A0A1U7SIP3"/>
<comment type="subcellular location">
    <subcellularLocation>
        <location evidence="1">Late endosome membrane</location>
        <topology evidence="1">Multi-pass membrane protein</topology>
    </subcellularLocation>
    <subcellularLocation>
        <location evidence="5">Membrane</location>
        <topology evidence="5">Multi-pass membrane protein</topology>
    </subcellularLocation>
</comment>
<evidence type="ECO:0000256" key="4">
    <source>
        <dbReference type="ARBA" id="ARBA00023136"/>
    </source>
</evidence>
<gene>
    <name evidence="7" type="primary">SLC31A2</name>
</gene>
<evidence type="ECO:0000256" key="1">
    <source>
        <dbReference type="ARBA" id="ARBA00004107"/>
    </source>
</evidence>
<evidence type="ECO:0000256" key="2">
    <source>
        <dbReference type="ARBA" id="ARBA00022692"/>
    </source>
</evidence>
<keyword evidence="2 5" id="KW-0812">Transmembrane</keyword>
<keyword evidence="5" id="KW-0186">Copper</keyword>
<dbReference type="Proteomes" id="UP000189705">
    <property type="component" value="Unplaced"/>
</dbReference>
<sequence>MMAMYFVFSDKVVLLFDFWNVHSPAGMVLSVVVILLLAALYEVIKVTKGKLLHRTVSSVPTSISQESLAERDRASVNSEQDQQNSTQKRWFLYHVSQTLLHVIQVVIGYLVMLAVMSYNTWIFLGVIVGSTVGYYVAYPMLNMR</sequence>
<evidence type="ECO:0000256" key="3">
    <source>
        <dbReference type="ARBA" id="ARBA00022989"/>
    </source>
</evidence>
<dbReference type="AlphaFoldDB" id="A0A1U7SIP3"/>
<proteinExistence type="inferred from homology"/>
<keyword evidence="5" id="KW-0406">Ion transport</keyword>
<feature type="transmembrane region" description="Helical" evidence="5">
    <location>
        <begin position="121"/>
        <end position="141"/>
    </location>
</feature>
<dbReference type="STRING" id="38654.A0A1U7SIP3"/>
<comment type="similarity">
    <text evidence="5">Belongs to the copper transporter (Ctr) (TC 1.A.56) family. SLC31A subfamily.</text>
</comment>
<protein>
    <recommendedName>
        <fullName evidence="5">Copper transport protein</fullName>
    </recommendedName>
</protein>
<keyword evidence="5" id="KW-0187">Copper transport</keyword>
<dbReference type="OrthoDB" id="73901at2759"/>
<keyword evidence="4 5" id="KW-0472">Membrane</keyword>
<keyword evidence="5" id="KW-0813">Transport</keyword>
<dbReference type="GO" id="GO:0031902">
    <property type="term" value="C:late endosome membrane"/>
    <property type="evidence" value="ECO:0007669"/>
    <property type="project" value="UniProtKB-SubCell"/>
</dbReference>
<dbReference type="RefSeq" id="XP_006031185.1">
    <property type="nucleotide sequence ID" value="XM_006031123.2"/>
</dbReference>
<evidence type="ECO:0000256" key="5">
    <source>
        <dbReference type="RuleBase" id="RU367022"/>
    </source>
</evidence>
<accession>A0A1U7SIP3</accession>